<organism evidence="1 2">
    <name type="scientific">Candidatus Curtissbacteria bacterium RBG_13_35_7</name>
    <dbReference type="NCBI Taxonomy" id="1797705"/>
    <lineage>
        <taxon>Bacteria</taxon>
        <taxon>Candidatus Curtissiibacteriota</taxon>
    </lineage>
</organism>
<sequence length="100" mass="11658">MIINISALHQQNSTKIKLYAKKKVEKLAKYHNQIQKIKARLISQKSHRGQDQDCTCELTIHIPRQILEIVDSERDFYKAVDSAINRAKRTLIKSKEKQIS</sequence>
<evidence type="ECO:0000313" key="1">
    <source>
        <dbReference type="EMBL" id="OGD87288.1"/>
    </source>
</evidence>
<feature type="non-terminal residue" evidence="1">
    <location>
        <position position="100"/>
    </location>
</feature>
<dbReference type="InterPro" id="IPR003489">
    <property type="entry name" value="RHF/RaiA"/>
</dbReference>
<protein>
    <submittedName>
        <fullName evidence="1">Ribosomal subunit interface protein</fullName>
    </submittedName>
</protein>
<dbReference type="Gene3D" id="3.30.160.100">
    <property type="entry name" value="Ribosome hibernation promotion factor-like"/>
    <property type="match status" value="1"/>
</dbReference>
<dbReference type="NCBIfam" id="TIGR00741">
    <property type="entry name" value="yfiA"/>
    <property type="match status" value="1"/>
</dbReference>
<evidence type="ECO:0000313" key="2">
    <source>
        <dbReference type="Proteomes" id="UP000176317"/>
    </source>
</evidence>
<dbReference type="Pfam" id="PF02482">
    <property type="entry name" value="Ribosomal_S30AE"/>
    <property type="match status" value="1"/>
</dbReference>
<accession>A0A1F5G620</accession>
<gene>
    <name evidence="1" type="ORF">A2164_03955</name>
</gene>
<comment type="caution">
    <text evidence="1">The sequence shown here is derived from an EMBL/GenBank/DDBJ whole genome shotgun (WGS) entry which is preliminary data.</text>
</comment>
<dbReference type="SUPFAM" id="SSF69754">
    <property type="entry name" value="Ribosome binding protein Y (YfiA homologue)"/>
    <property type="match status" value="1"/>
</dbReference>
<dbReference type="Proteomes" id="UP000176317">
    <property type="component" value="Unassembled WGS sequence"/>
</dbReference>
<reference evidence="1 2" key="1">
    <citation type="journal article" date="2016" name="Nat. Commun.">
        <title>Thousands of microbial genomes shed light on interconnected biogeochemical processes in an aquifer system.</title>
        <authorList>
            <person name="Anantharaman K."/>
            <person name="Brown C.T."/>
            <person name="Hug L.A."/>
            <person name="Sharon I."/>
            <person name="Castelle C.J."/>
            <person name="Probst A.J."/>
            <person name="Thomas B.C."/>
            <person name="Singh A."/>
            <person name="Wilkins M.J."/>
            <person name="Karaoz U."/>
            <person name="Brodie E.L."/>
            <person name="Williams K.H."/>
            <person name="Hubbard S.S."/>
            <person name="Banfield J.F."/>
        </authorList>
    </citation>
    <scope>NUCLEOTIDE SEQUENCE [LARGE SCALE GENOMIC DNA]</scope>
</reference>
<dbReference type="EMBL" id="MFAT01000001">
    <property type="protein sequence ID" value="OGD87288.1"/>
    <property type="molecule type" value="Genomic_DNA"/>
</dbReference>
<name>A0A1F5G620_9BACT</name>
<dbReference type="AlphaFoldDB" id="A0A1F5G620"/>
<proteinExistence type="predicted"/>
<dbReference type="InterPro" id="IPR036567">
    <property type="entry name" value="RHF-like"/>
</dbReference>